<name>A0ABQ7GHW2_DUNSA</name>
<gene>
    <name evidence="2" type="ORF">DUNSADRAFT_9223</name>
</gene>
<accession>A0ABQ7GHW2</accession>
<feature type="region of interest" description="Disordered" evidence="1">
    <location>
        <begin position="1"/>
        <end position="22"/>
    </location>
</feature>
<feature type="compositionally biased region" description="Low complexity" evidence="1">
    <location>
        <begin position="70"/>
        <end position="91"/>
    </location>
</feature>
<proteinExistence type="predicted"/>
<comment type="caution">
    <text evidence="2">The sequence shown here is derived from an EMBL/GenBank/DDBJ whole genome shotgun (WGS) entry which is preliminary data.</text>
</comment>
<feature type="compositionally biased region" description="Low complexity" evidence="1">
    <location>
        <begin position="102"/>
        <end position="116"/>
    </location>
</feature>
<feature type="compositionally biased region" description="Polar residues" evidence="1">
    <location>
        <begin position="48"/>
        <end position="64"/>
    </location>
</feature>
<keyword evidence="3" id="KW-1185">Reference proteome</keyword>
<evidence type="ECO:0000313" key="2">
    <source>
        <dbReference type="EMBL" id="KAF5834193.1"/>
    </source>
</evidence>
<organism evidence="2 3">
    <name type="scientific">Dunaliella salina</name>
    <name type="common">Green alga</name>
    <name type="synonym">Protococcus salinus</name>
    <dbReference type="NCBI Taxonomy" id="3046"/>
    <lineage>
        <taxon>Eukaryota</taxon>
        <taxon>Viridiplantae</taxon>
        <taxon>Chlorophyta</taxon>
        <taxon>core chlorophytes</taxon>
        <taxon>Chlorophyceae</taxon>
        <taxon>CS clade</taxon>
        <taxon>Chlamydomonadales</taxon>
        <taxon>Dunaliellaceae</taxon>
        <taxon>Dunaliella</taxon>
    </lineage>
</organism>
<protein>
    <submittedName>
        <fullName evidence="2">Uncharacterized protein</fullName>
    </submittedName>
</protein>
<evidence type="ECO:0000256" key="1">
    <source>
        <dbReference type="SAM" id="MobiDB-lite"/>
    </source>
</evidence>
<feature type="region of interest" description="Disordered" evidence="1">
    <location>
        <begin position="48"/>
        <end position="134"/>
    </location>
</feature>
<dbReference type="EMBL" id="MU069770">
    <property type="protein sequence ID" value="KAF5834193.1"/>
    <property type="molecule type" value="Genomic_DNA"/>
</dbReference>
<reference evidence="2" key="1">
    <citation type="submission" date="2017-08" db="EMBL/GenBank/DDBJ databases">
        <authorList>
            <person name="Polle J.E."/>
            <person name="Barry K."/>
            <person name="Cushman J."/>
            <person name="Schmutz J."/>
            <person name="Tran D."/>
            <person name="Hathwaick L.T."/>
            <person name="Yim W.C."/>
            <person name="Jenkins J."/>
            <person name="Mckie-Krisberg Z.M."/>
            <person name="Prochnik S."/>
            <person name="Lindquist E."/>
            <person name="Dockter R.B."/>
            <person name="Adam C."/>
            <person name="Molina H."/>
            <person name="Bunkerborg J."/>
            <person name="Jin E."/>
            <person name="Buchheim M."/>
            <person name="Magnuson J."/>
        </authorList>
    </citation>
    <scope>NUCLEOTIDE SEQUENCE</scope>
    <source>
        <strain evidence="2">CCAP 19/18</strain>
    </source>
</reference>
<evidence type="ECO:0000313" key="3">
    <source>
        <dbReference type="Proteomes" id="UP000815325"/>
    </source>
</evidence>
<sequence>MVHGGHLPYELGEPPSHLLPDQILKSGLRPSRLGGQEPFYMLRDAALPSTQRQHSPSPLLSNNHTPDRLNSSSKRASSPTASNSSNSPTTSGNDTAALKTDSNSSITNNRNSNSSSRGRRRSRRAISRPPPPLLRPSIVLLLRHLAANCMRADPSQRISPEEVRQATSTALYALDHGLPLHLPFLSAEDSEQQLEAAP</sequence>
<feature type="compositionally biased region" description="Basic residues" evidence="1">
    <location>
        <begin position="117"/>
        <end position="126"/>
    </location>
</feature>
<dbReference type="Proteomes" id="UP000815325">
    <property type="component" value="Unassembled WGS sequence"/>
</dbReference>